<evidence type="ECO:0000256" key="1">
    <source>
        <dbReference type="ARBA" id="ARBA00023242"/>
    </source>
</evidence>
<dbReference type="Pfam" id="PF00249">
    <property type="entry name" value="Myb_DNA-binding"/>
    <property type="match status" value="1"/>
</dbReference>
<dbReference type="STRING" id="1209962.L0PER7"/>
<dbReference type="VEuPathDB" id="FungiDB:PNEJI1_000309"/>
<dbReference type="InParanoid" id="L0PER7"/>
<dbReference type="CDD" id="cd11660">
    <property type="entry name" value="SANT_TRF"/>
    <property type="match status" value="2"/>
</dbReference>
<dbReference type="InterPro" id="IPR001005">
    <property type="entry name" value="SANT/Myb"/>
</dbReference>
<organism evidence="5">
    <name type="scientific">Pneumocystis jirovecii</name>
    <name type="common">Human pneumocystis pneumonia agent</name>
    <dbReference type="NCBI Taxonomy" id="42068"/>
    <lineage>
        <taxon>Eukaryota</taxon>
        <taxon>Fungi</taxon>
        <taxon>Dikarya</taxon>
        <taxon>Ascomycota</taxon>
        <taxon>Taphrinomycotina</taxon>
        <taxon>Pneumocystomycetes</taxon>
        <taxon>Pneumocystaceae</taxon>
        <taxon>Pneumocystis</taxon>
    </lineage>
</organism>
<sequence length="367" mass="41969">MENSLKDGVALTMMVTEKEIEANEGKKIVQEASGENGFENGVLRPRKQRTKWTIEETNDLLHGCSTYGVGNWKKILHDSRVFLRCEDIGLIIAHRLILKTGNGKSFSRRLDVYWDVRFRTVFPQDYRYFYPNAHTHINRQQKMASQSFLPRVNRKERRAFTPDEDARLLEGFMRHGPSWSKIQRDVTFSLSSRRSIDLRDRFRNAFPEKYAAAGFKSRPSKNSRKQATRSAPMDTSAPLSVPQSYNNTSTPLEIKSWQSYANVGELCNMQSMVFGENFHSISSTSLESLHEIFSANTLNTYDSSNELFISSEPADHGHKSSMEFIVSQNSNVLWSNINNHNILSMDSSKITDVSSSQYVDHMGIKAE</sequence>
<gene>
    <name evidence="4" type="ORF">PNEJI1_000309</name>
</gene>
<dbReference type="SMART" id="SM00717">
    <property type="entry name" value="SANT"/>
    <property type="match status" value="2"/>
</dbReference>
<evidence type="ECO:0000313" key="5">
    <source>
        <dbReference type="Proteomes" id="UP000010422"/>
    </source>
</evidence>
<dbReference type="InterPro" id="IPR052450">
    <property type="entry name" value="TRBD-Containing_Protein"/>
</dbReference>
<dbReference type="EMBL" id="CAKM01000270">
    <property type="protein sequence ID" value="CCJ30858.1"/>
    <property type="molecule type" value="Genomic_DNA"/>
</dbReference>
<protein>
    <recommendedName>
        <fullName evidence="3">Myb-like domain-containing protein</fullName>
    </recommendedName>
</protein>
<feature type="domain" description="Myb-like" evidence="3">
    <location>
        <begin position="44"/>
        <end position="87"/>
    </location>
</feature>
<comment type="caution">
    <text evidence="4">The sequence shown here is derived from an EMBL/GenBank/DDBJ whole genome shotgun (WGS) entry which is preliminary data.</text>
</comment>
<keyword evidence="1" id="KW-0539">Nucleus</keyword>
<feature type="domain" description="Myb-like" evidence="3">
    <location>
        <begin position="152"/>
        <end position="206"/>
    </location>
</feature>
<name>L0PER7_PNEJI</name>
<feature type="region of interest" description="Disordered" evidence="2">
    <location>
        <begin position="213"/>
        <end position="244"/>
    </location>
</feature>
<dbReference type="AlphaFoldDB" id="L0PER7"/>
<dbReference type="SUPFAM" id="SSF46689">
    <property type="entry name" value="Homeodomain-like"/>
    <property type="match status" value="2"/>
</dbReference>
<dbReference type="PROSITE" id="PS50090">
    <property type="entry name" value="MYB_LIKE"/>
    <property type="match status" value="2"/>
</dbReference>
<proteinExistence type="predicted"/>
<feature type="compositionally biased region" description="Basic residues" evidence="2">
    <location>
        <begin position="218"/>
        <end position="227"/>
    </location>
</feature>
<evidence type="ECO:0000256" key="2">
    <source>
        <dbReference type="SAM" id="MobiDB-lite"/>
    </source>
</evidence>
<dbReference type="Gene3D" id="1.10.10.60">
    <property type="entry name" value="Homeodomain-like"/>
    <property type="match status" value="2"/>
</dbReference>
<accession>L0PER7</accession>
<reference evidence="4 5" key="1">
    <citation type="journal article" date="2012" name="MBio">
        <title>De novo assembly of the Pneumocystis jirovecii genome from a single bronchoalveolar lavage fluid specimen from a patient.</title>
        <authorList>
            <person name="Cisse O.H."/>
            <person name="Pagni M."/>
            <person name="Hauser P.M."/>
        </authorList>
    </citation>
    <scope>NUCLEOTIDE SEQUENCE [LARGE SCALE GENOMIC DNA]</scope>
    <source>
        <strain evidence="4 5">SE8</strain>
    </source>
</reference>
<dbReference type="PANTHER" id="PTHR46734">
    <property type="entry name" value="TELOMERIC REPEAT-BINDING FACTOR 1 TERF1"/>
    <property type="match status" value="1"/>
</dbReference>
<evidence type="ECO:0000313" key="4">
    <source>
        <dbReference type="EMBL" id="CCJ30858.1"/>
    </source>
</evidence>
<dbReference type="InterPro" id="IPR009057">
    <property type="entry name" value="Homeodomain-like_sf"/>
</dbReference>
<dbReference type="Proteomes" id="UP000010422">
    <property type="component" value="Unassembled WGS sequence"/>
</dbReference>
<dbReference type="PANTHER" id="PTHR46734:SF1">
    <property type="entry name" value="TELOMERIC REPEAT-BINDING FACTOR 1"/>
    <property type="match status" value="1"/>
</dbReference>
<evidence type="ECO:0000259" key="3">
    <source>
        <dbReference type="PROSITE" id="PS50090"/>
    </source>
</evidence>